<evidence type="ECO:0000256" key="3">
    <source>
        <dbReference type="ARBA" id="ARBA00022801"/>
    </source>
</evidence>
<keyword evidence="1" id="KW-0645">Protease</keyword>
<evidence type="ECO:0000259" key="4">
    <source>
        <dbReference type="Pfam" id="PF07687"/>
    </source>
</evidence>
<keyword evidence="2" id="KW-0479">Metal-binding</keyword>
<dbReference type="PANTHER" id="PTHR43270:SF12">
    <property type="entry name" value="SUCCINYL-DIAMINOPIMELATE DESUCCINYLASE"/>
    <property type="match status" value="1"/>
</dbReference>
<accession>G7HY97</accession>
<dbReference type="Pfam" id="PF07687">
    <property type="entry name" value="M20_dimer"/>
    <property type="match status" value="1"/>
</dbReference>
<dbReference type="RefSeq" id="WP_006822638.1">
    <property type="nucleotide sequence ID" value="NZ_CAFW01000078.1"/>
</dbReference>
<dbReference type="GO" id="GO:0006508">
    <property type="term" value="P:proteolysis"/>
    <property type="evidence" value="ECO:0007669"/>
    <property type="project" value="UniProtKB-KW"/>
</dbReference>
<dbReference type="InterPro" id="IPR051458">
    <property type="entry name" value="Cyt/Met_Dipeptidase"/>
</dbReference>
<dbReference type="Proteomes" id="UP000004840">
    <property type="component" value="Unassembled WGS sequence"/>
</dbReference>
<reference evidence="5 6" key="1">
    <citation type="journal article" date="2012" name="J. Bacteriol.">
        <title>Genome Sequence of Corynebacterium casei UCMA 3821, Isolated from a Smear-Ripened Cheese.</title>
        <authorList>
            <person name="Monnet C."/>
            <person name="Loux V."/>
            <person name="Bento P."/>
            <person name="Gibrat J.F."/>
            <person name="Straub C."/>
            <person name="Bonnarme P."/>
            <person name="Landaud S."/>
            <person name="Irlinger F."/>
        </authorList>
    </citation>
    <scope>NUCLEOTIDE SEQUENCE [LARGE SCALE GENOMIC DNA]</scope>
    <source>
        <strain evidence="5 6">UCMA 3821</strain>
    </source>
</reference>
<dbReference type="EC" id="3.4.-.-" evidence="5"/>
<evidence type="ECO:0000256" key="1">
    <source>
        <dbReference type="ARBA" id="ARBA00022670"/>
    </source>
</evidence>
<dbReference type="NCBIfam" id="NF005914">
    <property type="entry name" value="PRK07907.1"/>
    <property type="match status" value="1"/>
</dbReference>
<dbReference type="AlphaFoldDB" id="G7HY97"/>
<dbReference type="Gene3D" id="3.30.70.360">
    <property type="match status" value="1"/>
</dbReference>
<dbReference type="GO" id="GO:0046872">
    <property type="term" value="F:metal ion binding"/>
    <property type="evidence" value="ECO:0007669"/>
    <property type="project" value="UniProtKB-KW"/>
</dbReference>
<feature type="domain" description="Peptidase M20 dimerisation" evidence="4">
    <location>
        <begin position="189"/>
        <end position="320"/>
    </location>
</feature>
<organism evidence="5 6">
    <name type="scientific">Corynebacterium casei UCMA 3821</name>
    <dbReference type="NCBI Taxonomy" id="1110505"/>
    <lineage>
        <taxon>Bacteria</taxon>
        <taxon>Bacillati</taxon>
        <taxon>Actinomycetota</taxon>
        <taxon>Actinomycetes</taxon>
        <taxon>Mycobacteriales</taxon>
        <taxon>Corynebacteriaceae</taxon>
        <taxon>Corynebacterium</taxon>
    </lineage>
</organism>
<dbReference type="PANTHER" id="PTHR43270">
    <property type="entry name" value="BETA-ALA-HIS DIPEPTIDASE"/>
    <property type="match status" value="1"/>
</dbReference>
<protein>
    <submittedName>
        <fullName evidence="5">Putative zinc metallopeptidase</fullName>
        <ecNumber evidence="5">3.4.-.-</ecNumber>
    </submittedName>
</protein>
<gene>
    <name evidence="5" type="ORF">CCAS_08265</name>
</gene>
<keyword evidence="3 5" id="KW-0378">Hydrolase</keyword>
<dbReference type="Pfam" id="PF01546">
    <property type="entry name" value="Peptidase_M20"/>
    <property type="match status" value="1"/>
</dbReference>
<name>G7HY97_9CORY</name>
<dbReference type="InterPro" id="IPR002933">
    <property type="entry name" value="Peptidase_M20"/>
</dbReference>
<dbReference type="Gene3D" id="3.40.630.10">
    <property type="entry name" value="Zn peptidases"/>
    <property type="match status" value="1"/>
</dbReference>
<evidence type="ECO:0000313" key="6">
    <source>
        <dbReference type="Proteomes" id="UP000004840"/>
    </source>
</evidence>
<evidence type="ECO:0000313" key="5">
    <source>
        <dbReference type="EMBL" id="CCE55162.1"/>
    </source>
</evidence>
<dbReference type="GO" id="GO:0008233">
    <property type="term" value="F:peptidase activity"/>
    <property type="evidence" value="ECO:0007669"/>
    <property type="project" value="UniProtKB-KW"/>
</dbReference>
<proteinExistence type="predicted"/>
<dbReference type="EMBL" id="CAFW01000078">
    <property type="protein sequence ID" value="CCE55162.1"/>
    <property type="molecule type" value="Genomic_DNA"/>
</dbReference>
<evidence type="ECO:0000256" key="2">
    <source>
        <dbReference type="ARBA" id="ARBA00022723"/>
    </source>
</evidence>
<sequence length="447" mass="48821">MFSPSRTRILDDLTQMVAFESVHVDASVREQYEASAEWVKNAFLEVGATAEIIEGVDKSLAVLGEVAGDPNNDRTVLLYAHHDIVPLGPREEWDNEPLEVTERDGRWWGRGTADCKGHIAMHLEVLRLIKDEPNLPTIKFVIEGSEENGGLGLKQLLEDRPELFEAEAIFVVDTGNTEPGVPSIVTLQRGSAQIRVHCETMEAPVHSGKFGGAAVDAVAALIRALDSVRDDEGRCVIDGVDCTGVWDGEEYPEDKFRADTGMLEATELPEGDIASFIWARPAVSITGFSSTPVEDAINAVPATAQAHLNLRVPPRQRNSEGKRITTAKTAKLLIKHLQDHTPWGAQLDAEILAINRSYAADEDGEILNLLRECMSDAYGMDASEIGTGGSIPLTVELHEAFPDSEIALFGAADLTSAIHSPQESVDPTKIEHMVQTEALFLTRFRRS</sequence>
<dbReference type="SUPFAM" id="SSF53187">
    <property type="entry name" value="Zn-dependent exopeptidases"/>
    <property type="match status" value="1"/>
</dbReference>
<dbReference type="InterPro" id="IPR011650">
    <property type="entry name" value="Peptidase_M20_dimer"/>
</dbReference>